<dbReference type="AlphaFoldDB" id="A0A8K0UNC4"/>
<dbReference type="OrthoDB" id="3357519at2759"/>
<gene>
    <name evidence="1" type="ORF">BXZ70DRAFT_1008580</name>
</gene>
<dbReference type="Gene3D" id="3.80.10.10">
    <property type="entry name" value="Ribonuclease Inhibitor"/>
    <property type="match status" value="1"/>
</dbReference>
<reference evidence="1" key="1">
    <citation type="journal article" date="2021" name="New Phytol.">
        <title>Evolutionary innovations through gain and loss of genes in the ectomycorrhizal Boletales.</title>
        <authorList>
            <person name="Wu G."/>
            <person name="Miyauchi S."/>
            <person name="Morin E."/>
            <person name="Kuo A."/>
            <person name="Drula E."/>
            <person name="Varga T."/>
            <person name="Kohler A."/>
            <person name="Feng B."/>
            <person name="Cao Y."/>
            <person name="Lipzen A."/>
            <person name="Daum C."/>
            <person name="Hundley H."/>
            <person name="Pangilinan J."/>
            <person name="Johnson J."/>
            <person name="Barry K."/>
            <person name="LaButti K."/>
            <person name="Ng V."/>
            <person name="Ahrendt S."/>
            <person name="Min B."/>
            <person name="Choi I.G."/>
            <person name="Park H."/>
            <person name="Plett J.M."/>
            <person name="Magnuson J."/>
            <person name="Spatafora J.W."/>
            <person name="Nagy L.G."/>
            <person name="Henrissat B."/>
            <person name="Grigoriev I.V."/>
            <person name="Yang Z.L."/>
            <person name="Xu J."/>
            <person name="Martin F.M."/>
        </authorList>
    </citation>
    <scope>NUCLEOTIDE SEQUENCE</scope>
    <source>
        <strain evidence="1">KKN 215</strain>
    </source>
</reference>
<proteinExistence type="predicted"/>
<dbReference type="PANTHER" id="PTHR38926:SF72">
    <property type="entry name" value="IM:7136021-RELATED"/>
    <property type="match status" value="1"/>
</dbReference>
<keyword evidence="2" id="KW-1185">Reference proteome</keyword>
<dbReference type="EMBL" id="JAEVFJ010000017">
    <property type="protein sequence ID" value="KAH8100065.1"/>
    <property type="molecule type" value="Genomic_DNA"/>
</dbReference>
<evidence type="ECO:0008006" key="3">
    <source>
        <dbReference type="Google" id="ProtNLM"/>
    </source>
</evidence>
<evidence type="ECO:0000313" key="1">
    <source>
        <dbReference type="EMBL" id="KAH8100065.1"/>
    </source>
</evidence>
<accession>A0A8K0UNC4</accession>
<protein>
    <recommendedName>
        <fullName evidence="3">F-box domain-containing protein</fullName>
    </recommendedName>
</protein>
<comment type="caution">
    <text evidence="1">The sequence shown here is derived from an EMBL/GenBank/DDBJ whole genome shotgun (WGS) entry which is preliminary data.</text>
</comment>
<evidence type="ECO:0000313" key="2">
    <source>
        <dbReference type="Proteomes" id="UP000813824"/>
    </source>
</evidence>
<name>A0A8K0UNC4_9AGAR</name>
<dbReference type="InterPro" id="IPR032675">
    <property type="entry name" value="LRR_dom_sf"/>
</dbReference>
<sequence length="560" mass="63293">MSAIDLRRTQLQQQIDQRIHELCNVNAHRNSLQLVARLPTELWANIFLELAALSSPCDPSDHAGRNPYSWIPCVTHVFRQWREIALATPQLWTDIYMKTTVSLERVQAFLDRSKHSLLRIDAHMRAYENNLVWMGTLRSVVQQIARAETLTMTPYFSPDWLAADFPRLAPHLRTLTILHPPEVILGPDQPHPLFEFFQKCTTPNLTTLVLNGYNLHISMKGLLPPSLTSLTVDNHERRIPFSHFMMVIADLPELRVLKLAGTTEAPRNTTFLSPIGTERVDFPRMEILSLSENIFPGFQFLDKCTFPSSVRITLSLSRRWSQILSHQMALLASPLSRHLDAIFGNTTRGSETLSLSPREICFLERIKEPLVRLSLPGSFDCIVAIVLLRLPLHYFTTLELSGLSKDNKPLFSESTITRVLTAMPNVKTLVFRDRCIGALAIALLSPQEQTVEAPLTGPPFLIPGLRTVVLQDMCVSGLEHPWVDDPQDPFIASLCGIIRHRRETVGVSAIKKLVFKKCIFLDSTDSHFKALKEEVQVSGVASCFLFGILNMITKSHYISI</sequence>
<dbReference type="PANTHER" id="PTHR38926">
    <property type="entry name" value="F-BOX DOMAIN CONTAINING PROTEIN, EXPRESSED"/>
    <property type="match status" value="1"/>
</dbReference>
<dbReference type="Proteomes" id="UP000813824">
    <property type="component" value="Unassembled WGS sequence"/>
</dbReference>
<organism evidence="1 2">
    <name type="scientific">Cristinia sonorae</name>
    <dbReference type="NCBI Taxonomy" id="1940300"/>
    <lineage>
        <taxon>Eukaryota</taxon>
        <taxon>Fungi</taxon>
        <taxon>Dikarya</taxon>
        <taxon>Basidiomycota</taxon>
        <taxon>Agaricomycotina</taxon>
        <taxon>Agaricomycetes</taxon>
        <taxon>Agaricomycetidae</taxon>
        <taxon>Agaricales</taxon>
        <taxon>Pleurotineae</taxon>
        <taxon>Stephanosporaceae</taxon>
        <taxon>Cristinia</taxon>
    </lineage>
</organism>
<dbReference type="SUPFAM" id="SSF52047">
    <property type="entry name" value="RNI-like"/>
    <property type="match status" value="1"/>
</dbReference>